<keyword evidence="3" id="KW-0677">Repeat</keyword>
<evidence type="ECO:0000313" key="8">
    <source>
        <dbReference type="EMBL" id="VDM40040.1"/>
    </source>
</evidence>
<reference evidence="10" key="1">
    <citation type="submission" date="2016-06" db="UniProtKB">
        <authorList>
            <consortium name="WormBaseParasite"/>
        </authorList>
    </citation>
    <scope>IDENTIFICATION</scope>
</reference>
<keyword evidence="9" id="KW-1185">Reference proteome</keyword>
<dbReference type="InterPro" id="IPR036770">
    <property type="entry name" value="Ankyrin_rpt-contain_sf"/>
</dbReference>
<dbReference type="PROSITE" id="PS50005">
    <property type="entry name" value="TPR"/>
    <property type="match status" value="1"/>
</dbReference>
<dbReference type="SUPFAM" id="SSF48452">
    <property type="entry name" value="TPR-like"/>
    <property type="match status" value="1"/>
</dbReference>
<organism evidence="9 10">
    <name type="scientific">Toxocara canis</name>
    <name type="common">Canine roundworm</name>
    <dbReference type="NCBI Taxonomy" id="6265"/>
    <lineage>
        <taxon>Eukaryota</taxon>
        <taxon>Metazoa</taxon>
        <taxon>Ecdysozoa</taxon>
        <taxon>Nematoda</taxon>
        <taxon>Chromadorea</taxon>
        <taxon>Rhabditida</taxon>
        <taxon>Spirurina</taxon>
        <taxon>Ascaridomorpha</taxon>
        <taxon>Ascaridoidea</taxon>
        <taxon>Toxocaridae</taxon>
        <taxon>Toxocara</taxon>
    </lineage>
</organism>
<dbReference type="GO" id="GO:0043596">
    <property type="term" value="C:nuclear replication fork"/>
    <property type="evidence" value="ECO:0007669"/>
    <property type="project" value="TreeGrafter"/>
</dbReference>
<keyword evidence="2" id="KW-0433">Leucine-rich repeat</keyword>
<keyword evidence="5" id="KW-0040">ANK repeat</keyword>
<reference evidence="8 9" key="2">
    <citation type="submission" date="2018-11" db="EMBL/GenBank/DDBJ databases">
        <authorList>
            <consortium name="Pathogen Informatics"/>
        </authorList>
    </citation>
    <scope>NUCLEOTIDE SEQUENCE [LARGE SCALE GENOMIC DNA]</scope>
</reference>
<dbReference type="InterPro" id="IPR052311">
    <property type="entry name" value="MMS22L-TONSL_complex_comp"/>
</dbReference>
<dbReference type="Proteomes" id="UP000050794">
    <property type="component" value="Unassembled WGS sequence"/>
</dbReference>
<feature type="repeat" description="TPR" evidence="6">
    <location>
        <begin position="70"/>
        <end position="103"/>
    </location>
</feature>
<accession>A0A183UJP9</accession>
<dbReference type="WBParaSite" id="TCNE_0000871901-mRNA-1">
    <property type="protein sequence ID" value="TCNE_0000871901-mRNA-1"/>
    <property type="gene ID" value="TCNE_0000871901"/>
</dbReference>
<feature type="region of interest" description="Disordered" evidence="7">
    <location>
        <begin position="464"/>
        <end position="485"/>
    </location>
</feature>
<evidence type="ECO:0000256" key="3">
    <source>
        <dbReference type="ARBA" id="ARBA00022737"/>
    </source>
</evidence>
<feature type="compositionally biased region" description="Acidic residues" evidence="7">
    <location>
        <begin position="472"/>
        <end position="485"/>
    </location>
</feature>
<dbReference type="PROSITE" id="PS50297">
    <property type="entry name" value="ANK_REP_REGION"/>
    <property type="match status" value="3"/>
</dbReference>
<dbReference type="InterPro" id="IPR002110">
    <property type="entry name" value="Ankyrin_rpt"/>
</dbReference>
<keyword evidence="6" id="KW-0802">TPR repeat</keyword>
<dbReference type="EMBL" id="UYWY01019980">
    <property type="protein sequence ID" value="VDM40040.1"/>
    <property type="molecule type" value="Genomic_DNA"/>
</dbReference>
<evidence type="ECO:0000256" key="2">
    <source>
        <dbReference type="ARBA" id="ARBA00022614"/>
    </source>
</evidence>
<dbReference type="AlphaFoldDB" id="A0A183UJP9"/>
<dbReference type="GO" id="GO:0000724">
    <property type="term" value="P:double-strand break repair via homologous recombination"/>
    <property type="evidence" value="ECO:0007669"/>
    <property type="project" value="TreeGrafter"/>
</dbReference>
<protein>
    <submittedName>
        <fullName evidence="10">Tonsoku-like protein</fullName>
    </submittedName>
</protein>
<evidence type="ECO:0000256" key="7">
    <source>
        <dbReference type="SAM" id="MobiDB-lite"/>
    </source>
</evidence>
<dbReference type="PANTHER" id="PTHR46358:SF1">
    <property type="entry name" value="TONSOKU-LIKE PROTEIN"/>
    <property type="match status" value="1"/>
</dbReference>
<dbReference type="SMART" id="SM00248">
    <property type="entry name" value="ANK"/>
    <property type="match status" value="3"/>
</dbReference>
<evidence type="ECO:0000313" key="9">
    <source>
        <dbReference type="Proteomes" id="UP000050794"/>
    </source>
</evidence>
<dbReference type="GO" id="GO:0031297">
    <property type="term" value="P:replication fork processing"/>
    <property type="evidence" value="ECO:0007669"/>
    <property type="project" value="TreeGrafter"/>
</dbReference>
<dbReference type="PANTHER" id="PTHR46358">
    <property type="entry name" value="TONSOKU-LIKE PROTEIN"/>
    <property type="match status" value="1"/>
</dbReference>
<sequence>MMNEGRRFGGKQPLKKNVRQALVAQHGARTKVNVYVRLSPETSCIGRDTKDELERRLAKAIRCKNEQLASDLYVELGDEYRRLGDLQRAIDTYMNGMQLAHRIDAFENAAFAHRAIAEISVDPDINENKRALEHGRMYLEAANKTEQVHLIQLAYHVLGWLYLQVYLNSATKHTSLLEKGKRWCEKCVAYLEQKAAEIDCDQRAVRMGRDSACRRARVRQVLSQICDKLGMVQLARCHHGAVMAYASRTADFDLQYRCLLAKLDFTGEQRLKTAIELVHVASNLSSRELLEAQLILAQEKARVKDFEGAKWDLISMLSSKGFTKLEADEQKSFHQLLIVVYKTIERLKEVKELDEHQQSRVYEKIADEFYEVELQEVSLNFYKLMLDHAKSVRERVAASVSVAITAKELSRYEEAYEYFVRVEMLESELNISDLKCDLYEAMLEFLRKSNAEESLIKSTEDKMAKTKSAADEEREIGDGTIEDDFDSDARSSFADRWDEMTDIEIIQRCTVESSRRSVEERINREKDKRINSYGETRLHEAARGDDIVYLKALVAAGYNVNARDEGGWTPLHEAIGAQKLENLRLLLQAGAKTDIRSREGNISAEGQRTDSGGLTPLMEACDRGSTAMIDTLLEFGANVSLKNPDSWTAVDFLRNAITAGMVEEEDMSEAERLIHLMEDKLRKGLQSFLSF</sequence>
<keyword evidence="4" id="KW-0539">Nucleus</keyword>
<dbReference type="Gene3D" id="1.25.40.10">
    <property type="entry name" value="Tetratricopeptide repeat domain"/>
    <property type="match status" value="1"/>
</dbReference>
<proteinExistence type="predicted"/>
<dbReference type="InterPro" id="IPR019734">
    <property type="entry name" value="TPR_rpt"/>
</dbReference>
<evidence type="ECO:0000313" key="10">
    <source>
        <dbReference type="WBParaSite" id="TCNE_0000871901-mRNA-1"/>
    </source>
</evidence>
<feature type="repeat" description="ANK" evidence="5">
    <location>
        <begin position="612"/>
        <end position="644"/>
    </location>
</feature>
<feature type="repeat" description="ANK" evidence="5">
    <location>
        <begin position="533"/>
        <end position="565"/>
    </location>
</feature>
<feature type="repeat" description="ANK" evidence="5">
    <location>
        <begin position="566"/>
        <end position="598"/>
    </location>
</feature>
<evidence type="ECO:0000256" key="5">
    <source>
        <dbReference type="PROSITE-ProRule" id="PRU00023"/>
    </source>
</evidence>
<dbReference type="InterPro" id="IPR011990">
    <property type="entry name" value="TPR-like_helical_dom_sf"/>
</dbReference>
<dbReference type="SUPFAM" id="SSF48403">
    <property type="entry name" value="Ankyrin repeat"/>
    <property type="match status" value="1"/>
</dbReference>
<name>A0A183UJP9_TOXCA</name>
<dbReference type="Gene3D" id="1.25.40.20">
    <property type="entry name" value="Ankyrin repeat-containing domain"/>
    <property type="match status" value="2"/>
</dbReference>
<dbReference type="PROSITE" id="PS50088">
    <property type="entry name" value="ANK_REPEAT"/>
    <property type="match status" value="3"/>
</dbReference>
<evidence type="ECO:0000256" key="1">
    <source>
        <dbReference type="ARBA" id="ARBA00004123"/>
    </source>
</evidence>
<comment type="subcellular location">
    <subcellularLocation>
        <location evidence="1">Nucleus</location>
    </subcellularLocation>
</comment>
<evidence type="ECO:0000256" key="6">
    <source>
        <dbReference type="PROSITE-ProRule" id="PRU00339"/>
    </source>
</evidence>
<gene>
    <name evidence="8" type="ORF">TCNE_LOCUS8719</name>
</gene>
<dbReference type="Pfam" id="PF12796">
    <property type="entry name" value="Ank_2"/>
    <property type="match status" value="1"/>
</dbReference>
<dbReference type="Pfam" id="PF00023">
    <property type="entry name" value="Ank"/>
    <property type="match status" value="1"/>
</dbReference>
<evidence type="ECO:0000256" key="4">
    <source>
        <dbReference type="ARBA" id="ARBA00023242"/>
    </source>
</evidence>